<feature type="non-terminal residue" evidence="3">
    <location>
        <position position="1"/>
    </location>
</feature>
<dbReference type="Proteomes" id="UP000054538">
    <property type="component" value="Unassembled WGS sequence"/>
</dbReference>
<keyword evidence="2" id="KW-0732">Signal</keyword>
<evidence type="ECO:0000256" key="2">
    <source>
        <dbReference type="SAM" id="SignalP"/>
    </source>
</evidence>
<sequence length="193" mass="20550">IPTEEVFLSIIVLNALLGELSGVQTQVASLLSSSSKDRPFTSADIHACLDTEQQLLDNEKAWSIDVALAASTTCMKHRNYSHGNEKVCLLCTKHGHTINGCWQPGGGMAGRCDKALARIHAEKTSRENKGSSQLHSGASMPKSTSTSTSVPHSICYDNSGCAYIVDSVTGGAVFLVVCWAGTQLDPQVPPYIT</sequence>
<gene>
    <name evidence="3" type="ORF">PAXRUDRAFT_168867</name>
</gene>
<evidence type="ECO:0000313" key="3">
    <source>
        <dbReference type="EMBL" id="KIK76752.1"/>
    </source>
</evidence>
<protein>
    <submittedName>
        <fullName evidence="3">Uncharacterized protein</fullName>
    </submittedName>
</protein>
<evidence type="ECO:0000313" key="4">
    <source>
        <dbReference type="Proteomes" id="UP000054538"/>
    </source>
</evidence>
<accession>A0A0D0C0B3</accession>
<dbReference type="EMBL" id="KN827310">
    <property type="protein sequence ID" value="KIK76752.1"/>
    <property type="molecule type" value="Genomic_DNA"/>
</dbReference>
<dbReference type="STRING" id="930991.A0A0D0C0B3"/>
<feature type="region of interest" description="Disordered" evidence="1">
    <location>
        <begin position="123"/>
        <end position="146"/>
    </location>
</feature>
<dbReference type="HOGENOM" id="CLU_1411954_0_0_1"/>
<organism evidence="3 4">
    <name type="scientific">Paxillus rubicundulus Ve08.2h10</name>
    <dbReference type="NCBI Taxonomy" id="930991"/>
    <lineage>
        <taxon>Eukaryota</taxon>
        <taxon>Fungi</taxon>
        <taxon>Dikarya</taxon>
        <taxon>Basidiomycota</taxon>
        <taxon>Agaricomycotina</taxon>
        <taxon>Agaricomycetes</taxon>
        <taxon>Agaricomycetidae</taxon>
        <taxon>Boletales</taxon>
        <taxon>Paxilineae</taxon>
        <taxon>Paxillaceae</taxon>
        <taxon>Paxillus</taxon>
    </lineage>
</organism>
<reference evidence="4" key="2">
    <citation type="submission" date="2015-01" db="EMBL/GenBank/DDBJ databases">
        <title>Evolutionary Origins and Diversification of the Mycorrhizal Mutualists.</title>
        <authorList>
            <consortium name="DOE Joint Genome Institute"/>
            <consortium name="Mycorrhizal Genomics Consortium"/>
            <person name="Kohler A."/>
            <person name="Kuo A."/>
            <person name="Nagy L.G."/>
            <person name="Floudas D."/>
            <person name="Copeland A."/>
            <person name="Barry K.W."/>
            <person name="Cichocki N."/>
            <person name="Veneault-Fourrey C."/>
            <person name="LaButti K."/>
            <person name="Lindquist E.A."/>
            <person name="Lipzen A."/>
            <person name="Lundell T."/>
            <person name="Morin E."/>
            <person name="Murat C."/>
            <person name="Riley R."/>
            <person name="Ohm R."/>
            <person name="Sun H."/>
            <person name="Tunlid A."/>
            <person name="Henrissat B."/>
            <person name="Grigoriev I.V."/>
            <person name="Hibbett D.S."/>
            <person name="Martin F."/>
        </authorList>
    </citation>
    <scope>NUCLEOTIDE SEQUENCE [LARGE SCALE GENOMIC DNA]</scope>
    <source>
        <strain evidence="4">Ve08.2h10</strain>
    </source>
</reference>
<name>A0A0D0C0B3_9AGAM</name>
<feature type="compositionally biased region" description="Polar residues" evidence="1">
    <location>
        <begin position="130"/>
        <end position="146"/>
    </location>
</feature>
<dbReference type="AlphaFoldDB" id="A0A0D0C0B3"/>
<keyword evidence="4" id="KW-1185">Reference proteome</keyword>
<reference evidence="3 4" key="1">
    <citation type="submission" date="2014-04" db="EMBL/GenBank/DDBJ databases">
        <authorList>
            <consortium name="DOE Joint Genome Institute"/>
            <person name="Kuo A."/>
            <person name="Kohler A."/>
            <person name="Jargeat P."/>
            <person name="Nagy L.G."/>
            <person name="Floudas D."/>
            <person name="Copeland A."/>
            <person name="Barry K.W."/>
            <person name="Cichocki N."/>
            <person name="Veneault-Fourrey C."/>
            <person name="LaButti K."/>
            <person name="Lindquist E.A."/>
            <person name="Lipzen A."/>
            <person name="Lundell T."/>
            <person name="Morin E."/>
            <person name="Murat C."/>
            <person name="Sun H."/>
            <person name="Tunlid A."/>
            <person name="Henrissat B."/>
            <person name="Grigoriev I.V."/>
            <person name="Hibbett D.S."/>
            <person name="Martin F."/>
            <person name="Nordberg H.P."/>
            <person name="Cantor M.N."/>
            <person name="Hua S.X."/>
        </authorList>
    </citation>
    <scope>NUCLEOTIDE SEQUENCE [LARGE SCALE GENOMIC DNA]</scope>
    <source>
        <strain evidence="3 4">Ve08.2h10</strain>
    </source>
</reference>
<evidence type="ECO:0000256" key="1">
    <source>
        <dbReference type="SAM" id="MobiDB-lite"/>
    </source>
</evidence>
<dbReference type="InParanoid" id="A0A0D0C0B3"/>
<proteinExistence type="predicted"/>
<feature type="signal peptide" evidence="2">
    <location>
        <begin position="1"/>
        <end position="22"/>
    </location>
</feature>
<dbReference type="OrthoDB" id="2685940at2759"/>
<feature type="chain" id="PRO_5002208068" evidence="2">
    <location>
        <begin position="23"/>
        <end position="193"/>
    </location>
</feature>